<accession>A0AA44R9J6</accession>
<dbReference type="Proteomes" id="UP000183185">
    <property type="component" value="Unassembled WGS sequence"/>
</dbReference>
<reference evidence="1 4" key="2">
    <citation type="journal article" date="2023" name="Proc. Natl. Acad. Sci. U.S.A.">
        <title>Bacterial tolerance to host-exuded specialized metabolites structures the maize root microbiome.</title>
        <authorList>
            <person name="Thoenen L."/>
            <person name="Giroud C."/>
            <person name="Kreuzer M."/>
            <person name="Waelchli J."/>
            <person name="Gfeller V."/>
            <person name="Deslandes-Herold G."/>
            <person name="Mateo P."/>
            <person name="Robert C.A.M."/>
            <person name="Ahrens C.H."/>
            <person name="Rubio-Somoza I."/>
            <person name="Bruggmann R."/>
            <person name="Erb M."/>
            <person name="Schlaeppi K."/>
        </authorList>
    </citation>
    <scope>NUCLEOTIDE SEQUENCE [LARGE SCALE GENOMIC DNA]</scope>
    <source>
        <strain evidence="1 4">LBA1-1-1.1</strain>
    </source>
</reference>
<name>A0AA44R9J6_9BACI</name>
<organism evidence="2 3">
    <name type="scientific">Bacillus proteolyticus</name>
    <dbReference type="NCBI Taxonomy" id="2026192"/>
    <lineage>
        <taxon>Bacteria</taxon>
        <taxon>Bacillati</taxon>
        <taxon>Bacillota</taxon>
        <taxon>Bacilli</taxon>
        <taxon>Bacillales</taxon>
        <taxon>Bacillaceae</taxon>
        <taxon>Bacillus</taxon>
        <taxon>Bacillus cereus group</taxon>
    </lineage>
</organism>
<dbReference type="SUPFAM" id="SSF53756">
    <property type="entry name" value="UDP-Glycosyltransferase/glycogen phosphorylase"/>
    <property type="match status" value="1"/>
</dbReference>
<evidence type="ECO:0000313" key="2">
    <source>
        <dbReference type="EMBL" id="OJE52212.1"/>
    </source>
</evidence>
<reference evidence="1" key="3">
    <citation type="submission" date="2024-05" db="EMBL/GenBank/DDBJ databases">
        <authorList>
            <person name="Kreuzer M."/>
            <person name="Schlaeppi K."/>
            <person name="Thoenen L."/>
        </authorList>
    </citation>
    <scope>NUCLEOTIDE SEQUENCE</scope>
    <source>
        <strain evidence="1">LBA1-1-1.1</strain>
    </source>
</reference>
<evidence type="ECO:0000313" key="3">
    <source>
        <dbReference type="Proteomes" id="UP000183185"/>
    </source>
</evidence>
<gene>
    <name evidence="2" type="ORF">BAQ49_19795</name>
    <name evidence="1" type="ORF">MRBLBA1_004480</name>
</gene>
<sequence>MLTCLTDSEINDYQLLLEGTRVKLYKAENATAIPEKTAGLDKKVVIAAGRYVPQKDFDLLVPVFSKVIEKYPDWKLGMFGS</sequence>
<dbReference type="RefSeq" id="WP_002094341.1">
    <property type="nucleotide sequence ID" value="NZ_JARMCS010000013.1"/>
</dbReference>
<dbReference type="Proteomes" id="UP001552502">
    <property type="component" value="Unassembled WGS sequence"/>
</dbReference>
<reference evidence="2 3" key="1">
    <citation type="submission" date="2016-06" db="EMBL/GenBank/DDBJ databases">
        <title>First insights into the genetic diversity and population structure of in the Bacillus cereus group bacteria from diverse marine environments.</title>
        <authorList>
            <person name="Liu Y."/>
            <person name="Lai Q."/>
            <person name="Shao Z."/>
        </authorList>
    </citation>
    <scope>NUCLEOTIDE SEQUENCE [LARGE SCALE GENOMIC DNA]</scope>
    <source>
        <strain evidence="2 3">TD42</strain>
    </source>
</reference>
<evidence type="ECO:0000313" key="4">
    <source>
        <dbReference type="Proteomes" id="UP001552502"/>
    </source>
</evidence>
<proteinExistence type="predicted"/>
<dbReference type="EMBL" id="MACH01000003">
    <property type="protein sequence ID" value="OJE52212.1"/>
    <property type="molecule type" value="Genomic_DNA"/>
</dbReference>
<dbReference type="AlphaFoldDB" id="A0AA44R9J6"/>
<dbReference type="EMBL" id="JBEGIE010000055">
    <property type="protein sequence ID" value="MEV4913567.1"/>
    <property type="molecule type" value="Genomic_DNA"/>
</dbReference>
<protein>
    <submittedName>
        <fullName evidence="2">Uncharacterized protein</fullName>
    </submittedName>
</protein>
<dbReference type="Gene3D" id="3.40.50.2000">
    <property type="entry name" value="Glycogen Phosphorylase B"/>
    <property type="match status" value="1"/>
</dbReference>
<comment type="caution">
    <text evidence="2">The sequence shown here is derived from an EMBL/GenBank/DDBJ whole genome shotgun (WGS) entry which is preliminary data.</text>
</comment>
<evidence type="ECO:0000313" key="1">
    <source>
        <dbReference type="EMBL" id="MEV4913567.1"/>
    </source>
</evidence>
<keyword evidence="4" id="KW-1185">Reference proteome</keyword>